<dbReference type="Pfam" id="PF00462">
    <property type="entry name" value="Glutaredoxin"/>
    <property type="match status" value="1"/>
</dbReference>
<evidence type="ECO:0000313" key="4">
    <source>
        <dbReference type="EMBL" id="RKT58869.1"/>
    </source>
</evidence>
<dbReference type="SUPFAM" id="SSF52833">
    <property type="entry name" value="Thioredoxin-like"/>
    <property type="match status" value="1"/>
</dbReference>
<keyword evidence="1" id="KW-0732">Signal</keyword>
<proteinExistence type="predicted"/>
<dbReference type="Pfam" id="PF13511">
    <property type="entry name" value="DUF4124"/>
    <property type="match status" value="1"/>
</dbReference>
<dbReference type="OrthoDB" id="8794394at2"/>
<dbReference type="AlphaFoldDB" id="A0A495WBZ3"/>
<organism evidence="4 5">
    <name type="scientific">Azonexus fungiphilus</name>
    <dbReference type="NCBI Taxonomy" id="146940"/>
    <lineage>
        <taxon>Bacteria</taxon>
        <taxon>Pseudomonadati</taxon>
        <taxon>Pseudomonadota</taxon>
        <taxon>Betaproteobacteria</taxon>
        <taxon>Rhodocyclales</taxon>
        <taxon>Azonexaceae</taxon>
        <taxon>Azonexus</taxon>
    </lineage>
</organism>
<evidence type="ECO:0000313" key="5">
    <source>
        <dbReference type="Proteomes" id="UP000270626"/>
    </source>
</evidence>
<gene>
    <name evidence="4" type="ORF">DFR40_1898</name>
</gene>
<feature type="domain" description="Glutaredoxin" evidence="2">
    <location>
        <begin position="70"/>
        <end position="127"/>
    </location>
</feature>
<dbReference type="Gene3D" id="3.40.30.10">
    <property type="entry name" value="Glutaredoxin"/>
    <property type="match status" value="1"/>
</dbReference>
<evidence type="ECO:0000259" key="2">
    <source>
        <dbReference type="Pfam" id="PF00462"/>
    </source>
</evidence>
<dbReference type="InterPro" id="IPR036249">
    <property type="entry name" value="Thioredoxin-like_sf"/>
</dbReference>
<dbReference type="InterPro" id="IPR002109">
    <property type="entry name" value="Glutaredoxin"/>
</dbReference>
<evidence type="ECO:0000256" key="1">
    <source>
        <dbReference type="SAM" id="SignalP"/>
    </source>
</evidence>
<sequence length="154" mass="16795">MSRLLVLCLALCCAGVHAQTYRWTDSSGRTVVSDTPPPGQVRNAAKAGGKAQPDDGLPFATKKAAETFPVLLYTAPDCIEECRQARELLQKRKVPFTEKSIQTPEEFDEVKKLVGDVFVPTLKVGNQRQRGYNPAAYDNLLDIAGYPKTSGGKP</sequence>
<dbReference type="PROSITE" id="PS51354">
    <property type="entry name" value="GLUTAREDOXIN_2"/>
    <property type="match status" value="1"/>
</dbReference>
<dbReference type="CDD" id="cd02976">
    <property type="entry name" value="NrdH"/>
    <property type="match status" value="1"/>
</dbReference>
<reference evidence="4 5" key="1">
    <citation type="submission" date="2018-10" db="EMBL/GenBank/DDBJ databases">
        <title>Genomic Encyclopedia of Type Strains, Phase IV (KMG-IV): sequencing the most valuable type-strain genomes for metagenomic binning, comparative biology and taxonomic classification.</title>
        <authorList>
            <person name="Goeker M."/>
        </authorList>
    </citation>
    <scope>NUCLEOTIDE SEQUENCE [LARGE SCALE GENOMIC DNA]</scope>
    <source>
        <strain evidence="4 5">DSM 23841</strain>
    </source>
</reference>
<dbReference type="EMBL" id="RBXP01000014">
    <property type="protein sequence ID" value="RKT58869.1"/>
    <property type="molecule type" value="Genomic_DNA"/>
</dbReference>
<keyword evidence="5" id="KW-1185">Reference proteome</keyword>
<feature type="signal peptide" evidence="1">
    <location>
        <begin position="1"/>
        <end position="18"/>
    </location>
</feature>
<feature type="domain" description="DUF4124" evidence="3">
    <location>
        <begin position="7"/>
        <end position="43"/>
    </location>
</feature>
<name>A0A495WBZ3_9RHOO</name>
<protein>
    <submittedName>
        <fullName evidence="4">Glutaredoxin</fullName>
    </submittedName>
</protein>
<evidence type="ECO:0000259" key="3">
    <source>
        <dbReference type="Pfam" id="PF13511"/>
    </source>
</evidence>
<dbReference type="InterPro" id="IPR025392">
    <property type="entry name" value="DUF4124"/>
</dbReference>
<accession>A0A495WBZ3</accession>
<dbReference type="RefSeq" id="WP_121458203.1">
    <property type="nucleotide sequence ID" value="NZ_JAANMQ010000004.1"/>
</dbReference>
<comment type="caution">
    <text evidence="4">The sequence shown here is derived from an EMBL/GenBank/DDBJ whole genome shotgun (WGS) entry which is preliminary data.</text>
</comment>
<dbReference type="Proteomes" id="UP000270626">
    <property type="component" value="Unassembled WGS sequence"/>
</dbReference>
<feature type="chain" id="PRO_5019803544" evidence="1">
    <location>
        <begin position="19"/>
        <end position="154"/>
    </location>
</feature>